<evidence type="ECO:0000313" key="2">
    <source>
        <dbReference type="Proteomes" id="UP001199631"/>
    </source>
</evidence>
<keyword evidence="2" id="KW-1185">Reference proteome</keyword>
<organism evidence="1 2">
    <name type="scientific">Oceanobacillus jordanicus</name>
    <dbReference type="NCBI Taxonomy" id="2867266"/>
    <lineage>
        <taxon>Bacteria</taxon>
        <taxon>Bacillati</taxon>
        <taxon>Bacillota</taxon>
        <taxon>Bacilli</taxon>
        <taxon>Bacillales</taxon>
        <taxon>Bacillaceae</taxon>
        <taxon>Oceanobacillus</taxon>
    </lineage>
</organism>
<proteinExistence type="predicted"/>
<accession>A0AAW5B5F8</accession>
<protein>
    <submittedName>
        <fullName evidence="1">Fur-regulated basic protein FbpA</fullName>
    </submittedName>
</protein>
<dbReference type="RefSeq" id="WP_081779371.1">
    <property type="nucleotide sequence ID" value="NZ_JAIFZM010000003.1"/>
</dbReference>
<gene>
    <name evidence="1" type="primary">fbpA</name>
    <name evidence="1" type="ORF">K3T81_05505</name>
</gene>
<evidence type="ECO:0000313" key="1">
    <source>
        <dbReference type="EMBL" id="MCG3418601.1"/>
    </source>
</evidence>
<sequence length="52" mass="6354">MLMKNQLREAVEEVKQYYIQKLVEIDAFKNKKKAPSAHTLSELEKMYKYYQR</sequence>
<dbReference type="AlphaFoldDB" id="A0AAW5B5F8"/>
<comment type="caution">
    <text evidence="1">The sequence shown here is derived from an EMBL/GenBank/DDBJ whole genome shotgun (WGS) entry which is preliminary data.</text>
</comment>
<dbReference type="EMBL" id="JAIFZM010000003">
    <property type="protein sequence ID" value="MCG3418601.1"/>
    <property type="molecule type" value="Genomic_DNA"/>
</dbReference>
<dbReference type="Pfam" id="PF13076">
    <property type="entry name" value="Fur_reg_FbpA"/>
    <property type="match status" value="1"/>
</dbReference>
<dbReference type="Proteomes" id="UP001199631">
    <property type="component" value="Unassembled WGS sequence"/>
</dbReference>
<name>A0AAW5B5F8_9BACI</name>
<dbReference type="InterPro" id="IPR025072">
    <property type="entry name" value="Fur_reg_FbpA"/>
</dbReference>
<reference evidence="1 2" key="1">
    <citation type="journal article" date="2022" name="Evol. Bioinform. Online">
        <title>Draft Genome Sequence of Oceanobacillus jordanicus Strain GSFE11, a Halotolerant Plant Growth-Promoting Bacterial Endophyte Isolated From the Jordan Valley.</title>
        <authorList>
            <person name="Alhindi T."/>
            <person name="Albdaiwi R."/>
        </authorList>
    </citation>
    <scope>NUCLEOTIDE SEQUENCE [LARGE SCALE GENOMIC DNA]</scope>
    <source>
        <strain evidence="1 2">GSFE11</strain>
    </source>
</reference>